<dbReference type="SUPFAM" id="SSF53756">
    <property type="entry name" value="UDP-Glycosyltransferase/glycogen phosphorylase"/>
    <property type="match status" value="1"/>
</dbReference>
<dbReference type="GO" id="GO:0016757">
    <property type="term" value="F:glycosyltransferase activity"/>
    <property type="evidence" value="ECO:0007669"/>
    <property type="project" value="InterPro"/>
</dbReference>
<dbReference type="PANTHER" id="PTHR46401">
    <property type="entry name" value="GLYCOSYLTRANSFERASE WBBK-RELATED"/>
    <property type="match status" value="1"/>
</dbReference>
<evidence type="ECO:0000313" key="4">
    <source>
        <dbReference type="Proteomes" id="UP000675920"/>
    </source>
</evidence>
<dbReference type="OrthoDB" id="5416057at2"/>
<evidence type="ECO:0000256" key="1">
    <source>
        <dbReference type="ARBA" id="ARBA00022679"/>
    </source>
</evidence>
<dbReference type="InterPro" id="IPR001296">
    <property type="entry name" value="Glyco_trans_1"/>
</dbReference>
<organism evidence="4 5">
    <name type="scientific">Derxia gummosa DSM 723</name>
    <dbReference type="NCBI Taxonomy" id="1121388"/>
    <lineage>
        <taxon>Bacteria</taxon>
        <taxon>Pseudomonadati</taxon>
        <taxon>Pseudomonadota</taxon>
        <taxon>Betaproteobacteria</taxon>
        <taxon>Burkholderiales</taxon>
        <taxon>Alcaligenaceae</taxon>
        <taxon>Derxia</taxon>
    </lineage>
</organism>
<reference evidence="5" key="3">
    <citation type="journal article" date="2006" name="Glycobiology">
        <title>Structures and mechanisms of glycosyltransferases.</title>
        <authorList>
            <person name="Breton C."/>
            <person name="Snajdrova L."/>
            <person name="Jeanneau C."/>
            <person name="Koca J."/>
            <person name="Imberty A."/>
        </authorList>
    </citation>
    <scope>NUCLEOTIDE SEQUENCE</scope>
</reference>
<sequence>MRVLFIHQNFPGQYKHLAPALAADPENEVVCIGEEGAIARLGPPPARLRFIGYPAPRGAGEGTHHYLRSTEAGVRRGQAVTRKLMDLKAAGWLPDVVLVHPGWGESLFIKDVFPATKLCVYLEFFYRPEGSDVGFDAEFPTSLDDVFKLRMRNTVQLVSMEQADIGLSPTHWQRAQYPAWMRERIRVIHDGIDTAVVAPSADAGFELPDGRTLRPGDEVITYVARNLEPYRGFHSFMRALPAMLDARPGATVVVVGGDEVSYGRSAPDGKTYRELYEPLIAGHPGRHRVHFLGKLPYARYLDLLRVSRVHLYLTYPFVLSWSSMEAMASGCSMVASATPPVQEVMRDGVNARLVDFFDPAGIAKAVVAILDGSDPDAARRARARADAVAQYDLRGACLPQQLALVRDLAAGRL</sequence>
<dbReference type="Pfam" id="PF12000">
    <property type="entry name" value="Glyco_trans_4_3"/>
    <property type="match status" value="1"/>
</dbReference>
<name>A0A8B6X5P6_9BURK</name>
<dbReference type="Gene3D" id="3.40.50.2000">
    <property type="entry name" value="Glycogen Phosphorylase B"/>
    <property type="match status" value="1"/>
</dbReference>
<keyword evidence="4" id="KW-1185">Reference proteome</keyword>
<protein>
    <submittedName>
        <fullName evidence="5">Glycosyltransferase family 4 protein</fullName>
        <ecNumber evidence="5">2.4.-.-</ecNumber>
    </submittedName>
</protein>
<dbReference type="GO" id="GO:0009103">
    <property type="term" value="P:lipopolysaccharide biosynthetic process"/>
    <property type="evidence" value="ECO:0007669"/>
    <property type="project" value="TreeGrafter"/>
</dbReference>
<dbReference type="AlphaFoldDB" id="A0A8B6X5P6"/>
<dbReference type="CDD" id="cd03818">
    <property type="entry name" value="GT4_ExpC-like"/>
    <property type="match status" value="1"/>
</dbReference>
<dbReference type="EC" id="2.4.-.-" evidence="5"/>
<feature type="domain" description="Glycosyl transferase family 1" evidence="2">
    <location>
        <begin position="214"/>
        <end position="382"/>
    </location>
</feature>
<reference evidence="5" key="2">
    <citation type="journal article" date="2003" name="J. Mol. Biol.">
        <title>An evolving hierarchical family classification for glycosyltransferases.</title>
        <authorList>
            <person name="Coutinho P.M."/>
            <person name="Deleury E."/>
            <person name="Davies G.J."/>
            <person name="Henrissat B."/>
        </authorList>
    </citation>
    <scope>NUCLEOTIDE SEQUENCE</scope>
</reference>
<evidence type="ECO:0000259" key="2">
    <source>
        <dbReference type="Pfam" id="PF00534"/>
    </source>
</evidence>
<accession>A0A8B6X5P6</accession>
<dbReference type="RefSeq" id="WP_028312407.1">
    <property type="nucleotide sequence ID" value="NZ_AXWS01000019.1"/>
</dbReference>
<reference evidence="5" key="1">
    <citation type="journal article" date="1999" name="Glycobiology">
        <title>Conserved domains of glycosyltransferases.</title>
        <authorList>
            <person name="Kapitonov D."/>
            <person name="Yu R.K."/>
        </authorList>
    </citation>
    <scope>NUCLEOTIDE SEQUENCE</scope>
</reference>
<dbReference type="Proteomes" id="UP000675920">
    <property type="component" value="Unplaced"/>
</dbReference>
<dbReference type="Pfam" id="PF00534">
    <property type="entry name" value="Glycos_transf_1"/>
    <property type="match status" value="1"/>
</dbReference>
<feature type="domain" description="Glycosyl transferase family 4" evidence="3">
    <location>
        <begin position="27"/>
        <end position="196"/>
    </location>
</feature>
<proteinExistence type="predicted"/>
<evidence type="ECO:0000259" key="3">
    <source>
        <dbReference type="Pfam" id="PF12000"/>
    </source>
</evidence>
<keyword evidence="1" id="KW-0808">Transferase</keyword>
<reference evidence="5" key="4">
    <citation type="submission" date="2025-08" db="UniProtKB">
        <authorList>
            <consortium name="RefSeq"/>
        </authorList>
    </citation>
    <scope>IDENTIFICATION</scope>
</reference>
<dbReference type="InterPro" id="IPR022623">
    <property type="entry name" value="Glyco_trans_4"/>
</dbReference>
<evidence type="ECO:0000313" key="5">
    <source>
        <dbReference type="RefSeq" id="WP_028312407.1"/>
    </source>
</evidence>
<dbReference type="PANTHER" id="PTHR46401:SF2">
    <property type="entry name" value="GLYCOSYLTRANSFERASE WBBK-RELATED"/>
    <property type="match status" value="1"/>
</dbReference>